<comment type="caution">
    <text evidence="2">The sequence shown here is derived from an EMBL/GenBank/DDBJ whole genome shotgun (WGS) entry which is preliminary data.</text>
</comment>
<dbReference type="Pfam" id="PF13020">
    <property type="entry name" value="NOV_C"/>
    <property type="match status" value="1"/>
</dbReference>
<dbReference type="InterPro" id="IPR024975">
    <property type="entry name" value="NOV_C"/>
</dbReference>
<evidence type="ECO:0000313" key="2">
    <source>
        <dbReference type="EMBL" id="MEP1060420.1"/>
    </source>
</evidence>
<feature type="domain" description="Protein NO VEIN C-terminal" evidence="1">
    <location>
        <begin position="164"/>
        <end position="260"/>
    </location>
</feature>
<evidence type="ECO:0000313" key="3">
    <source>
        <dbReference type="Proteomes" id="UP001476950"/>
    </source>
</evidence>
<dbReference type="Proteomes" id="UP001476950">
    <property type="component" value="Unassembled WGS sequence"/>
</dbReference>
<reference evidence="2 3" key="1">
    <citation type="submission" date="2022-04" db="EMBL/GenBank/DDBJ databases">
        <title>Positive selection, recombination, and allopatry shape intraspecific diversity of widespread and dominant cyanobacteria.</title>
        <authorList>
            <person name="Wei J."/>
            <person name="Shu W."/>
            <person name="Hu C."/>
        </authorList>
    </citation>
    <scope>NUCLEOTIDE SEQUENCE [LARGE SCALE GENOMIC DNA]</scope>
    <source>
        <strain evidence="2 3">AS-A4</strain>
    </source>
</reference>
<keyword evidence="3" id="KW-1185">Reference proteome</keyword>
<proteinExistence type="predicted"/>
<gene>
    <name evidence="2" type="ORF">NDI38_18455</name>
</gene>
<protein>
    <submittedName>
        <fullName evidence="2">DUF3883 domain-containing protein</fullName>
    </submittedName>
</protein>
<dbReference type="RefSeq" id="WP_190452359.1">
    <property type="nucleotide sequence ID" value="NZ_JAMPLM010000018.1"/>
</dbReference>
<evidence type="ECO:0000259" key="1">
    <source>
        <dbReference type="Pfam" id="PF13020"/>
    </source>
</evidence>
<name>A0ABV0KQ05_9CYAN</name>
<sequence length="281" mass="32076">MPSEWSPAEVEAVVADYFTMLSLELRREPYNKAAHRRDLIQLLKGRSEGAIERKHQNISAILMKFGYPYIFGYKPLGNYQSLLYEVGVDRISSDSSFSVIVQQVVEEPANIPTVKDLLSRLDSPPEPYTPAPTVERSKPLRRVRRAINYLEREARNASLGRADEEFVLNFERARLIRLGQESLADRVEHIAVTEGNGAGFDVRSFEANGSDRFIEVKTTAYGKQVPFFVSQNEVTVSQNYSDHYHLYRVFRFRDDPRLFTLTGALSHICNLSPIQFVARIA</sequence>
<organism evidence="2 3">
    <name type="scientific">Stenomitos frigidus AS-A4</name>
    <dbReference type="NCBI Taxonomy" id="2933935"/>
    <lineage>
        <taxon>Bacteria</taxon>
        <taxon>Bacillati</taxon>
        <taxon>Cyanobacteriota</taxon>
        <taxon>Cyanophyceae</taxon>
        <taxon>Leptolyngbyales</taxon>
        <taxon>Leptolyngbyaceae</taxon>
        <taxon>Stenomitos</taxon>
    </lineage>
</organism>
<dbReference type="EMBL" id="JAMPLM010000018">
    <property type="protein sequence ID" value="MEP1060420.1"/>
    <property type="molecule type" value="Genomic_DNA"/>
</dbReference>
<accession>A0ABV0KQ05</accession>